<keyword evidence="3" id="KW-1185">Reference proteome</keyword>
<dbReference type="HOGENOM" id="CLU_702451_0_0_1"/>
<feature type="region of interest" description="Disordered" evidence="1">
    <location>
        <begin position="272"/>
        <end position="303"/>
    </location>
</feature>
<feature type="region of interest" description="Disordered" evidence="1">
    <location>
        <begin position="334"/>
        <end position="380"/>
    </location>
</feature>
<evidence type="ECO:0000313" key="3">
    <source>
        <dbReference type="Proteomes" id="UP000014074"/>
    </source>
</evidence>
<name>R8BJB4_PHAM7</name>
<feature type="compositionally biased region" description="Basic and acidic residues" evidence="1">
    <location>
        <begin position="288"/>
        <end position="303"/>
    </location>
</feature>
<dbReference type="Proteomes" id="UP000014074">
    <property type="component" value="Unassembled WGS sequence"/>
</dbReference>
<evidence type="ECO:0000313" key="2">
    <source>
        <dbReference type="EMBL" id="EON99433.1"/>
    </source>
</evidence>
<protein>
    <recommendedName>
        <fullName evidence="4">Restriction endonuclease domain-containing protein</fullName>
    </recommendedName>
</protein>
<evidence type="ECO:0008006" key="4">
    <source>
        <dbReference type="Google" id="ProtNLM"/>
    </source>
</evidence>
<feature type="region of interest" description="Disordered" evidence="1">
    <location>
        <begin position="1"/>
        <end position="22"/>
    </location>
</feature>
<dbReference type="GeneID" id="19325555"/>
<feature type="compositionally biased region" description="Basic and acidic residues" evidence="1">
    <location>
        <begin position="350"/>
        <end position="380"/>
    </location>
</feature>
<accession>R8BJB4</accession>
<dbReference type="AlphaFoldDB" id="R8BJB4"/>
<reference evidence="3" key="1">
    <citation type="journal article" date="2013" name="Genome Announc.">
        <title>Draft genome sequence of the ascomycete Phaeoacremonium aleophilum strain UCR-PA7, a causal agent of the esca disease complex in grapevines.</title>
        <authorList>
            <person name="Blanco-Ulate B."/>
            <person name="Rolshausen P."/>
            <person name="Cantu D."/>
        </authorList>
    </citation>
    <scope>NUCLEOTIDE SEQUENCE [LARGE SCALE GENOMIC DNA]</scope>
    <source>
        <strain evidence="3">UCR-PA7</strain>
    </source>
</reference>
<proteinExistence type="predicted"/>
<dbReference type="EMBL" id="KB933150">
    <property type="protein sequence ID" value="EON99433.1"/>
    <property type="molecule type" value="Genomic_DNA"/>
</dbReference>
<dbReference type="RefSeq" id="XP_007915779.1">
    <property type="nucleotide sequence ID" value="XM_007917588.1"/>
</dbReference>
<dbReference type="KEGG" id="tmn:UCRPA7_5040"/>
<organism evidence="2 3">
    <name type="scientific">Phaeoacremonium minimum (strain UCR-PA7)</name>
    <name type="common">Esca disease fungus</name>
    <name type="synonym">Togninia minima</name>
    <dbReference type="NCBI Taxonomy" id="1286976"/>
    <lineage>
        <taxon>Eukaryota</taxon>
        <taxon>Fungi</taxon>
        <taxon>Dikarya</taxon>
        <taxon>Ascomycota</taxon>
        <taxon>Pezizomycotina</taxon>
        <taxon>Sordariomycetes</taxon>
        <taxon>Sordariomycetidae</taxon>
        <taxon>Togniniales</taxon>
        <taxon>Togniniaceae</taxon>
        <taxon>Phaeoacremonium</taxon>
    </lineage>
</organism>
<gene>
    <name evidence="2" type="ORF">UCRPA7_5040</name>
</gene>
<sequence length="393" mass="44861">MADANVNDEMQPGVQGRRLSQAQDGQADFDLATVSASVALGIILQQVKSRGPDDEGTYLRFSGVRPQVFENFYNNLELDDRNSRVTYLGADSGILLVKMPSDVHEMAKGTAIGYMLGQATHMDLLDEIVPIGSARYDSITDTGAAKEPDDGFSPTLHRFKGGDFPTFVIEVAYSQSLQCTVDLELWSRGARHPQKATAHLKTSGNRPRNTTAYDPSLWNYSGVPLLVKFQDIFLRPKQGPKEQDFEIDSKILIMIATRVWFKRQQLRRRTLASKREEEGLQYQQQQRDLQKRKVQHDQERDHRIRLRAEQRLQRQLAEAERRAEKVRQIAEESKRAAKRCADEAEQVTEEAERRIKEAERQAERRIEEAERRAEEATRRAEAGIAQVLKEKAK</sequence>
<evidence type="ECO:0000256" key="1">
    <source>
        <dbReference type="SAM" id="MobiDB-lite"/>
    </source>
</evidence>
<dbReference type="OrthoDB" id="76567at2759"/>